<dbReference type="InterPro" id="IPR007607">
    <property type="entry name" value="BacA/B"/>
</dbReference>
<dbReference type="PANTHER" id="PTHR36303">
    <property type="entry name" value="2',3'-CYCLIC-NUCLEOTIDE 2'-PHOSPHODIESTERASE"/>
    <property type="match status" value="1"/>
</dbReference>
<dbReference type="InterPro" id="IPR029052">
    <property type="entry name" value="Metallo-depent_PP-like"/>
</dbReference>
<reference evidence="2" key="1">
    <citation type="submission" date="2017-07" db="EMBL/GenBank/DDBJ databases">
        <title>Novel pathways for hydrocarbon cycling and metabolic interdependencies in hydrothermal sediment communities.</title>
        <authorList>
            <person name="Dombrowski N."/>
            <person name="Seitz K."/>
            <person name="Teske A."/>
            <person name="Baker B."/>
        </authorList>
    </citation>
    <scope>NUCLEOTIDE SEQUENCE [LARGE SCALE GENOMIC DNA]</scope>
</reference>
<dbReference type="PANTHER" id="PTHR36303:SF1">
    <property type="entry name" value="2',3'-CYCLIC-NUCLEOTIDE 2'-PHOSPHODIESTERASE"/>
    <property type="match status" value="1"/>
</dbReference>
<dbReference type="Proteomes" id="UP000216312">
    <property type="component" value="Unassembled WGS sequence"/>
</dbReference>
<proteinExistence type="predicted"/>
<dbReference type="Gene3D" id="3.60.21.10">
    <property type="match status" value="1"/>
</dbReference>
<dbReference type="InterPro" id="IPR005235">
    <property type="entry name" value="YmdB-like"/>
</dbReference>
<dbReference type="SUPFAM" id="SSF56300">
    <property type="entry name" value="Metallo-dependent phosphatases"/>
    <property type="match status" value="1"/>
</dbReference>
<evidence type="ECO:0008006" key="3">
    <source>
        <dbReference type="Google" id="ProtNLM"/>
    </source>
</evidence>
<sequence length="362" mass="38833">MKEKGIEITEFIGRRSCVKGTLTAEGSIRIDGTIDGEIKVKGTLLLGKEGYIKGTVNASNAIIRGKVEGNLYVTKKVELQAGANIKGDITCAVLVVEEGATFNGNCKMGEPTPKPTEKLPCGRTAIAKVLPELISRHNPRYVIANIENASDTGFGITLKELRELEAAGINIFTSGPHIWQDASLVSSLSTLPNLLRPLNYPPGVPGYGVFDNGELAVINLVGRVFLVTVDCPFRVVNEQLPKLRAKIVIVDFHAETTSEKRAMGWYLNGKVSAVIGTHTHVQTRDAEILSEGTGYITDAGMVGAADSVIGFDKQLYIKYFLTGIPQKLKPATGTAIVQGVLLDIDDDTGKTVSITPLSQTVQ</sequence>
<organism evidence="1 2">
    <name type="scientific">candidate division WOR-3 bacterium 4484_18</name>
    <dbReference type="NCBI Taxonomy" id="2020626"/>
    <lineage>
        <taxon>Bacteria</taxon>
        <taxon>Bacteria division WOR-3</taxon>
    </lineage>
</organism>
<gene>
    <name evidence="1" type="ORF">CGW93_04920</name>
</gene>
<accession>A0A257LSG2</accession>
<protein>
    <recommendedName>
        <fullName evidence="3">Metallophosphoesterase</fullName>
    </recommendedName>
</protein>
<comment type="caution">
    <text evidence="1">The sequence shown here is derived from an EMBL/GenBank/DDBJ whole genome shotgun (WGS) entry which is preliminary data.</text>
</comment>
<dbReference type="Pfam" id="PF13277">
    <property type="entry name" value="YmdB"/>
    <property type="match status" value="1"/>
</dbReference>
<name>A0A257LSG2_UNCW3</name>
<dbReference type="AlphaFoldDB" id="A0A257LSG2"/>
<evidence type="ECO:0000313" key="2">
    <source>
        <dbReference type="Proteomes" id="UP000216312"/>
    </source>
</evidence>
<dbReference type="Pfam" id="PF04519">
    <property type="entry name" value="Bactofilin"/>
    <property type="match status" value="1"/>
</dbReference>
<dbReference type="GO" id="GO:0004113">
    <property type="term" value="F:2',3'-cyclic-nucleotide 3'-phosphodiesterase activity"/>
    <property type="evidence" value="ECO:0007669"/>
    <property type="project" value="TreeGrafter"/>
</dbReference>
<dbReference type="EMBL" id="NMUJ01000077">
    <property type="protein sequence ID" value="OYV02544.1"/>
    <property type="molecule type" value="Genomic_DNA"/>
</dbReference>
<evidence type="ECO:0000313" key="1">
    <source>
        <dbReference type="EMBL" id="OYV02544.1"/>
    </source>
</evidence>